<sequence>MENSKRRLIPMQEKPKLSKAHGASTRNQVKRMQRVPYATDVGSIMHEELRVTCYTDVGYLTDADDSKSQTGYVFILNGGSIDGKSAKQSVIATSSTAAKYLAVS</sequence>
<accession>A0ABQ5CWT0</accession>
<comment type="caution">
    <text evidence="2">The sequence shown here is derived from an EMBL/GenBank/DDBJ whole genome shotgun (WGS) entry which is preliminary data.</text>
</comment>
<evidence type="ECO:0000256" key="1">
    <source>
        <dbReference type="SAM" id="MobiDB-lite"/>
    </source>
</evidence>
<reference evidence="2" key="2">
    <citation type="submission" date="2022-01" db="EMBL/GenBank/DDBJ databases">
        <authorList>
            <person name="Yamashiro T."/>
            <person name="Shiraishi A."/>
            <person name="Satake H."/>
            <person name="Nakayama K."/>
        </authorList>
    </citation>
    <scope>NUCLEOTIDE SEQUENCE</scope>
</reference>
<organism evidence="2 3">
    <name type="scientific">Tanacetum coccineum</name>
    <dbReference type="NCBI Taxonomy" id="301880"/>
    <lineage>
        <taxon>Eukaryota</taxon>
        <taxon>Viridiplantae</taxon>
        <taxon>Streptophyta</taxon>
        <taxon>Embryophyta</taxon>
        <taxon>Tracheophyta</taxon>
        <taxon>Spermatophyta</taxon>
        <taxon>Magnoliopsida</taxon>
        <taxon>eudicotyledons</taxon>
        <taxon>Gunneridae</taxon>
        <taxon>Pentapetalae</taxon>
        <taxon>asterids</taxon>
        <taxon>campanulids</taxon>
        <taxon>Asterales</taxon>
        <taxon>Asteraceae</taxon>
        <taxon>Asteroideae</taxon>
        <taxon>Anthemideae</taxon>
        <taxon>Anthemidinae</taxon>
        <taxon>Tanacetum</taxon>
    </lineage>
</organism>
<evidence type="ECO:0000313" key="2">
    <source>
        <dbReference type="EMBL" id="GJT30403.1"/>
    </source>
</evidence>
<feature type="region of interest" description="Disordered" evidence="1">
    <location>
        <begin position="1"/>
        <end position="32"/>
    </location>
</feature>
<dbReference type="Proteomes" id="UP001151760">
    <property type="component" value="Unassembled WGS sequence"/>
</dbReference>
<protein>
    <submittedName>
        <fullName evidence="2">Uncharacterized protein</fullName>
    </submittedName>
</protein>
<evidence type="ECO:0000313" key="3">
    <source>
        <dbReference type="Proteomes" id="UP001151760"/>
    </source>
</evidence>
<proteinExistence type="predicted"/>
<name>A0ABQ5CWT0_9ASTR</name>
<dbReference type="EMBL" id="BQNB010014623">
    <property type="protein sequence ID" value="GJT30403.1"/>
    <property type="molecule type" value="Genomic_DNA"/>
</dbReference>
<keyword evidence="3" id="KW-1185">Reference proteome</keyword>
<gene>
    <name evidence="2" type="ORF">Tco_0910678</name>
</gene>
<reference evidence="2" key="1">
    <citation type="journal article" date="2022" name="Int. J. Mol. Sci.">
        <title>Draft Genome of Tanacetum Coccineum: Genomic Comparison of Closely Related Tanacetum-Family Plants.</title>
        <authorList>
            <person name="Yamashiro T."/>
            <person name="Shiraishi A."/>
            <person name="Nakayama K."/>
            <person name="Satake H."/>
        </authorList>
    </citation>
    <scope>NUCLEOTIDE SEQUENCE</scope>
</reference>